<keyword evidence="3 6" id="KW-0812">Transmembrane</keyword>
<gene>
    <name evidence="8" type="ORF">PENTCL1PPCAC_3063</name>
</gene>
<dbReference type="EMBL" id="BTSX01000001">
    <property type="protein sequence ID" value="GMS80888.1"/>
    <property type="molecule type" value="Genomic_DNA"/>
</dbReference>
<dbReference type="Proteomes" id="UP001432027">
    <property type="component" value="Unassembled WGS sequence"/>
</dbReference>
<name>A0AAV5SFD1_9BILA</name>
<keyword evidence="4 6" id="KW-1133">Transmembrane helix</keyword>
<comment type="caution">
    <text evidence="6">Lacks conserved residue(s) required for the propagation of feature annotation.</text>
</comment>
<dbReference type="SUPFAM" id="SSF81321">
    <property type="entry name" value="Family A G protein-coupled receptor-like"/>
    <property type="match status" value="1"/>
</dbReference>
<evidence type="ECO:0000256" key="3">
    <source>
        <dbReference type="ARBA" id="ARBA00022692"/>
    </source>
</evidence>
<evidence type="ECO:0000256" key="5">
    <source>
        <dbReference type="ARBA" id="ARBA00023136"/>
    </source>
</evidence>
<evidence type="ECO:0000313" key="8">
    <source>
        <dbReference type="EMBL" id="GMS80888.1"/>
    </source>
</evidence>
<proteinExistence type="inferred from homology"/>
<feature type="non-terminal residue" evidence="8">
    <location>
        <position position="192"/>
    </location>
</feature>
<feature type="transmembrane region" description="Helical" evidence="6">
    <location>
        <begin position="172"/>
        <end position="191"/>
    </location>
</feature>
<dbReference type="PANTHER" id="PTHR31552">
    <property type="entry name" value="SERPENTINE RECEPTOR CLASS GAMMA"/>
    <property type="match status" value="1"/>
</dbReference>
<comment type="similarity">
    <text evidence="2 6">Belongs to the nematode receptor-like protein srg family.</text>
</comment>
<dbReference type="InterPro" id="IPR017452">
    <property type="entry name" value="GPCR_Rhodpsn_7TM"/>
</dbReference>
<dbReference type="Gene3D" id="1.20.1070.10">
    <property type="entry name" value="Rhodopsin 7-helix transmembrane proteins"/>
    <property type="match status" value="1"/>
</dbReference>
<dbReference type="InterPro" id="IPR000609">
    <property type="entry name" value="7TM_GPCR_serpentine_rcpt_Srg"/>
</dbReference>
<comment type="caution">
    <text evidence="8">The sequence shown here is derived from an EMBL/GenBank/DDBJ whole genome shotgun (WGS) entry which is preliminary data.</text>
</comment>
<evidence type="ECO:0000259" key="7">
    <source>
        <dbReference type="PROSITE" id="PS50262"/>
    </source>
</evidence>
<evidence type="ECO:0000256" key="2">
    <source>
        <dbReference type="ARBA" id="ARBA00005692"/>
    </source>
</evidence>
<dbReference type="GO" id="GO:0007606">
    <property type="term" value="P:sensory perception of chemical stimulus"/>
    <property type="evidence" value="ECO:0007669"/>
    <property type="project" value="UniProtKB-UniRule"/>
</dbReference>
<evidence type="ECO:0000256" key="4">
    <source>
        <dbReference type="ARBA" id="ARBA00022989"/>
    </source>
</evidence>
<sequence length="192" mass="22244">MHTIDIAFILFCIYVPILTAIYLVEVWIILRNNSKFRGPFYALFCASAFCDLLFVIISFPEFRWAIYPIANGNGMVGDVFALIRIYLSYVFPPTQDFLNCFIALNRLTAISLPVKNDNIWKRLLPISILFSYIFSLIFFIPILFRLIRFSPVPMDGYVIYLGNAEFSSVFDWFSSQFFCVALELVINFVTLV</sequence>
<dbReference type="PROSITE" id="PS50262">
    <property type="entry name" value="G_PROTEIN_RECEP_F1_2"/>
    <property type="match status" value="1"/>
</dbReference>
<dbReference type="AlphaFoldDB" id="A0AAV5SFD1"/>
<dbReference type="PANTHER" id="PTHR31552:SF8">
    <property type="entry name" value="SERPENTINE RECEPTOR CLASS GAMMA"/>
    <property type="match status" value="1"/>
</dbReference>
<dbReference type="GO" id="GO:0004888">
    <property type="term" value="F:transmembrane signaling receptor activity"/>
    <property type="evidence" value="ECO:0007669"/>
    <property type="project" value="InterPro"/>
</dbReference>
<reference evidence="8" key="1">
    <citation type="submission" date="2023-10" db="EMBL/GenBank/DDBJ databases">
        <title>Genome assembly of Pristionchus species.</title>
        <authorList>
            <person name="Yoshida K."/>
            <person name="Sommer R.J."/>
        </authorList>
    </citation>
    <scope>NUCLEOTIDE SEQUENCE</scope>
    <source>
        <strain evidence="8">RS0144</strain>
    </source>
</reference>
<dbReference type="Pfam" id="PF02118">
    <property type="entry name" value="Srg"/>
    <property type="match status" value="1"/>
</dbReference>
<organism evidence="8 9">
    <name type="scientific">Pristionchus entomophagus</name>
    <dbReference type="NCBI Taxonomy" id="358040"/>
    <lineage>
        <taxon>Eukaryota</taxon>
        <taxon>Metazoa</taxon>
        <taxon>Ecdysozoa</taxon>
        <taxon>Nematoda</taxon>
        <taxon>Chromadorea</taxon>
        <taxon>Rhabditida</taxon>
        <taxon>Rhabditina</taxon>
        <taxon>Diplogasteromorpha</taxon>
        <taxon>Diplogasteroidea</taxon>
        <taxon>Neodiplogasteridae</taxon>
        <taxon>Pristionchus</taxon>
    </lineage>
</organism>
<evidence type="ECO:0000313" key="9">
    <source>
        <dbReference type="Proteomes" id="UP001432027"/>
    </source>
</evidence>
<feature type="domain" description="G-protein coupled receptors family 1 profile" evidence="7">
    <location>
        <begin position="21"/>
        <end position="192"/>
    </location>
</feature>
<feature type="transmembrane region" description="Helical" evidence="6">
    <location>
        <begin position="40"/>
        <end position="59"/>
    </location>
</feature>
<protein>
    <recommendedName>
        <fullName evidence="6">Serpentine receptor class gamma</fullName>
    </recommendedName>
</protein>
<accession>A0AAV5SFD1</accession>
<feature type="transmembrane region" description="Helical" evidence="6">
    <location>
        <begin position="123"/>
        <end position="144"/>
    </location>
</feature>
<evidence type="ECO:0000256" key="6">
    <source>
        <dbReference type="RuleBase" id="RU280813"/>
    </source>
</evidence>
<keyword evidence="5 6" id="KW-0472">Membrane</keyword>
<feature type="transmembrane region" description="Helical" evidence="6">
    <location>
        <begin position="6"/>
        <end position="28"/>
    </location>
</feature>
<comment type="subcellular location">
    <subcellularLocation>
        <location evidence="1">Membrane</location>
        <topology evidence="1">Multi-pass membrane protein</topology>
    </subcellularLocation>
</comment>
<dbReference type="GO" id="GO:0016020">
    <property type="term" value="C:membrane"/>
    <property type="evidence" value="ECO:0007669"/>
    <property type="project" value="UniProtKB-SubCell"/>
</dbReference>
<evidence type="ECO:0000256" key="1">
    <source>
        <dbReference type="ARBA" id="ARBA00004141"/>
    </source>
</evidence>
<keyword evidence="9" id="KW-1185">Reference proteome</keyword>